<keyword evidence="2" id="KW-1185">Reference proteome</keyword>
<dbReference type="Proteomes" id="UP001626550">
    <property type="component" value="Unassembled WGS sequence"/>
</dbReference>
<protein>
    <submittedName>
        <fullName evidence="1">Uncharacterized protein</fullName>
    </submittedName>
</protein>
<feature type="non-terminal residue" evidence="1">
    <location>
        <position position="113"/>
    </location>
</feature>
<accession>A0ABD2Q4R0</accession>
<dbReference type="EMBL" id="JBJKFK010001011">
    <property type="protein sequence ID" value="KAL3314403.1"/>
    <property type="molecule type" value="Genomic_DNA"/>
</dbReference>
<evidence type="ECO:0000313" key="1">
    <source>
        <dbReference type="EMBL" id="KAL3314403.1"/>
    </source>
</evidence>
<gene>
    <name evidence="1" type="ORF">Ciccas_006974</name>
</gene>
<dbReference type="AlphaFoldDB" id="A0ABD2Q4R0"/>
<sequence length="113" mass="13120">MNVGELYQKLGFPSPTELKIRQLESTYWVKNDLPDKYTFPGLKMLISMGSKRLVEWIQLDQWESNQFEGDLQPKLITLADEKRGLSTTYTEVINFESCKGLRLILHDFVGDCM</sequence>
<organism evidence="1 2">
    <name type="scientific">Cichlidogyrus casuarinus</name>
    <dbReference type="NCBI Taxonomy" id="1844966"/>
    <lineage>
        <taxon>Eukaryota</taxon>
        <taxon>Metazoa</taxon>
        <taxon>Spiralia</taxon>
        <taxon>Lophotrochozoa</taxon>
        <taxon>Platyhelminthes</taxon>
        <taxon>Monogenea</taxon>
        <taxon>Monopisthocotylea</taxon>
        <taxon>Dactylogyridea</taxon>
        <taxon>Ancyrocephalidae</taxon>
        <taxon>Cichlidogyrus</taxon>
    </lineage>
</organism>
<name>A0ABD2Q4R0_9PLAT</name>
<proteinExistence type="predicted"/>
<comment type="caution">
    <text evidence="1">The sequence shown here is derived from an EMBL/GenBank/DDBJ whole genome shotgun (WGS) entry which is preliminary data.</text>
</comment>
<evidence type="ECO:0000313" key="2">
    <source>
        <dbReference type="Proteomes" id="UP001626550"/>
    </source>
</evidence>
<reference evidence="1 2" key="1">
    <citation type="submission" date="2024-11" db="EMBL/GenBank/DDBJ databases">
        <title>Adaptive evolution of stress response genes in parasites aligns with host niche diversity.</title>
        <authorList>
            <person name="Hahn C."/>
            <person name="Resl P."/>
        </authorList>
    </citation>
    <scope>NUCLEOTIDE SEQUENCE [LARGE SCALE GENOMIC DNA]</scope>
    <source>
        <strain evidence="1">EGGRZ-B1_66</strain>
        <tissue evidence="1">Body</tissue>
    </source>
</reference>